<organism evidence="3 4">
    <name type="scientific">Thermalbibacter longus</name>
    <dbReference type="NCBI Taxonomy" id="2951981"/>
    <lineage>
        <taxon>Bacteria</taxon>
        <taxon>Pseudomonadati</taxon>
        <taxon>Thermomicrobiota</taxon>
        <taxon>Thermomicrobia</taxon>
        <taxon>Thermomicrobiales</taxon>
        <taxon>Thermomicrobiaceae</taxon>
        <taxon>Thermalbibacter</taxon>
    </lineage>
</organism>
<dbReference type="PANTHER" id="PTHR46268">
    <property type="entry name" value="STRESS RESPONSE PROTEIN NHAX"/>
    <property type="match status" value="1"/>
</dbReference>
<gene>
    <name evidence="3" type="ORF">NET02_10015</name>
</gene>
<dbReference type="Gene3D" id="3.40.50.620">
    <property type="entry name" value="HUPs"/>
    <property type="match status" value="2"/>
</dbReference>
<evidence type="ECO:0000259" key="2">
    <source>
        <dbReference type="Pfam" id="PF00582"/>
    </source>
</evidence>
<keyword evidence="4" id="KW-1185">Reference proteome</keyword>
<dbReference type="PANTHER" id="PTHR46268:SF6">
    <property type="entry name" value="UNIVERSAL STRESS PROTEIN UP12"/>
    <property type="match status" value="1"/>
</dbReference>
<dbReference type="RefSeq" id="WP_284057265.1">
    <property type="nucleotide sequence ID" value="NZ_JAMSLR010000006.1"/>
</dbReference>
<dbReference type="EMBL" id="JAMSLR010000006">
    <property type="protein sequence ID" value="MCM8749483.1"/>
    <property type="molecule type" value="Genomic_DNA"/>
</dbReference>
<dbReference type="InterPro" id="IPR006016">
    <property type="entry name" value="UspA"/>
</dbReference>
<protein>
    <submittedName>
        <fullName evidence="3">Universal stress protein</fullName>
    </submittedName>
</protein>
<accession>A0AA41WE83</accession>
<name>A0AA41WE83_9BACT</name>
<dbReference type="PRINTS" id="PR01438">
    <property type="entry name" value="UNVRSLSTRESS"/>
</dbReference>
<dbReference type="Proteomes" id="UP001165306">
    <property type="component" value="Unassembled WGS sequence"/>
</dbReference>
<reference evidence="3" key="1">
    <citation type="submission" date="2022-06" db="EMBL/GenBank/DDBJ databases">
        <title>CFH 74404 Thermomicrobiaceae sp.</title>
        <authorList>
            <person name="Ming H."/>
            <person name="Li W.-J."/>
            <person name="Zhao Z."/>
        </authorList>
    </citation>
    <scope>NUCLEOTIDE SEQUENCE</scope>
    <source>
        <strain evidence="3">CFH 74404</strain>
    </source>
</reference>
<feature type="domain" description="UspA" evidence="2">
    <location>
        <begin position="137"/>
        <end position="283"/>
    </location>
</feature>
<dbReference type="GO" id="GO:0005524">
    <property type="term" value="F:ATP binding"/>
    <property type="evidence" value="ECO:0007669"/>
    <property type="project" value="UniProtKB-KW"/>
</dbReference>
<dbReference type="CDD" id="cd00293">
    <property type="entry name" value="USP-like"/>
    <property type="match status" value="2"/>
</dbReference>
<dbReference type="InterPro" id="IPR006015">
    <property type="entry name" value="Universal_stress_UspA"/>
</dbReference>
<dbReference type="SUPFAM" id="SSF52402">
    <property type="entry name" value="Adenine nucleotide alpha hydrolases-like"/>
    <property type="match status" value="2"/>
</dbReference>
<sequence length="291" mass="31242">MFGTVLIPLDGSELAEEALPNAKGIAERTGAVLHLVRVVPIDAPPDEAAEAREYLSRLAGQLGDRVQLSVRYGHPAAEIIDLAQELADPIIVMTTHGRGGLGRWLYGSVADRVVRGAGVPVLLIRSGLPQRALGEVRSIMVPLDGSPLAEAALPYAVELARRFDAELHLVRVVETPEIYALLGTHAQAAASGEVLAEIAQQMIDDASNYLNELAERLRAEGVRVESHVLEGLAIEQLLAFERERQPDLVVMATHGRGGLSRVIFGSVAEHVLREGNAPVMLVRPAEPEENG</sequence>
<dbReference type="AlphaFoldDB" id="A0AA41WE83"/>
<evidence type="ECO:0000313" key="3">
    <source>
        <dbReference type="EMBL" id="MCM8749483.1"/>
    </source>
</evidence>
<feature type="domain" description="UspA" evidence="2">
    <location>
        <begin position="1"/>
        <end position="125"/>
    </location>
</feature>
<proteinExistence type="inferred from homology"/>
<dbReference type="InterPro" id="IPR014729">
    <property type="entry name" value="Rossmann-like_a/b/a_fold"/>
</dbReference>
<comment type="similarity">
    <text evidence="1">Belongs to the universal stress protein A family.</text>
</comment>
<evidence type="ECO:0000256" key="1">
    <source>
        <dbReference type="ARBA" id="ARBA00008791"/>
    </source>
</evidence>
<dbReference type="Pfam" id="PF00582">
    <property type="entry name" value="Usp"/>
    <property type="match status" value="2"/>
</dbReference>
<comment type="caution">
    <text evidence="3">The sequence shown here is derived from an EMBL/GenBank/DDBJ whole genome shotgun (WGS) entry which is preliminary data.</text>
</comment>
<evidence type="ECO:0000313" key="4">
    <source>
        <dbReference type="Proteomes" id="UP001165306"/>
    </source>
</evidence>